<dbReference type="InterPro" id="IPR001584">
    <property type="entry name" value="Integrase_cat-core"/>
</dbReference>
<dbReference type="PANTHER" id="PTHR47481:SF41">
    <property type="entry name" value="COPIA-LIKE POLYPROTEIN_RETROTRANSPOSON"/>
    <property type="match status" value="1"/>
</dbReference>
<reference evidence="3" key="1">
    <citation type="submission" date="2023-03" db="EMBL/GenBank/DDBJ databases">
        <title>Chromosome-scale reference genome and RAD-based genetic map of yellow starthistle (Centaurea solstitialis) reveal putative structural variation and QTLs associated with invader traits.</title>
        <authorList>
            <person name="Reatini B."/>
            <person name="Cang F.A."/>
            <person name="Jiang Q."/>
            <person name="Mckibben M.T.W."/>
            <person name="Barker M.S."/>
            <person name="Rieseberg L.H."/>
            <person name="Dlugosch K.M."/>
        </authorList>
    </citation>
    <scope>NUCLEOTIDE SEQUENCE</scope>
    <source>
        <strain evidence="3">CAN-66</strain>
        <tissue evidence="3">Leaf</tissue>
    </source>
</reference>
<dbReference type="Pfam" id="PF00665">
    <property type="entry name" value="rve"/>
    <property type="match status" value="1"/>
</dbReference>
<evidence type="ECO:0000313" key="4">
    <source>
        <dbReference type="Proteomes" id="UP001172457"/>
    </source>
</evidence>
<evidence type="ECO:0000259" key="2">
    <source>
        <dbReference type="PROSITE" id="PS50994"/>
    </source>
</evidence>
<dbReference type="Pfam" id="PF25597">
    <property type="entry name" value="SH3_retrovirus"/>
    <property type="match status" value="1"/>
</dbReference>
<sequence length="866" mass="98566">MANDKIYGITNIKSYVPLLLDLDRLNYDSWRELFKTHCIGYSVFDHLDGSNHKPDDKEWCKVDSIVKQWIYGTISQTLLQTILKNDSTARDVWQAIENLFRDNKEAKALELDNELRNIVIGDSTIMEYCSRIKGISDLLTNIGSPVSERNLVTYAINGLSPKYDVIATTIRHRSPFPSFLEMRSILTLEEQRMLQNQNRLVQVSHSDTSSSPTILNANHNYRGQSLNRSNSSSNSGHNSGRGGGKRGGRGGRSGGRGDGRQQQGGGGYPPASYGSGWGGWSFQPTTFPPSIQQHRPFNPPGGLLPTPQHMAQWSNHVPQQQRQNHQTWPTSTGSVQQPFSSHQTQQQQAFIAGQPNTWQWYNFPNATDQPTALPQAFSSMTLQDPGNADWYMDTGLLHIFMPTQVSSSLLAIISVGDGSRIPVTHMGTTTLTHNPYRTLSLNNVLITPQIIKNLISVRQFTRDNKCTIEFDEFGFSVKDYRTRQILLRCDSTSDLYPVTAPSPQAFLSVSPSTWHQRLGHPGQQVFKHLISKNFISCNKKDFPLFCHACQLGKHVRLSFALSQSNAISPFHVIHSDVWTSPVQSHSGIKFYVIFLDQFSHFVWVYPLRQKSEVFSKFLHFRAYVQTQFRTEIQIFQCDNGKEFDNKQFHHLCDTHGIHMRFSCPYTSQQTGTHLPPTYWVEALHMASHLLNILPSTALHHDTPFHKLFDKQPSYSHLRVFGCLCYPHLNNSHKLEPRSTPCIFLGYPSNHKGYRCLNLHTKQVIISRHVVFDESTFPFGSMTPNLAPSYDFLDLEDNRNHFNNPNYPSDNTKIIHVLVVLNWLNLPRLSLDSHLITHELVLENTELKSAENRRNCAKVGKVQNRKF</sequence>
<feature type="compositionally biased region" description="Polar residues" evidence="1">
    <location>
        <begin position="282"/>
        <end position="295"/>
    </location>
</feature>
<dbReference type="AlphaFoldDB" id="A0AA38W4P5"/>
<dbReference type="SUPFAM" id="SSF53098">
    <property type="entry name" value="Ribonuclease H-like"/>
    <property type="match status" value="1"/>
</dbReference>
<keyword evidence="4" id="KW-1185">Reference proteome</keyword>
<dbReference type="Pfam" id="PF14223">
    <property type="entry name" value="Retrotran_gag_2"/>
    <property type="match status" value="1"/>
</dbReference>
<feature type="compositionally biased region" description="Gly residues" evidence="1">
    <location>
        <begin position="250"/>
        <end position="268"/>
    </location>
</feature>
<dbReference type="Proteomes" id="UP001172457">
    <property type="component" value="Unassembled WGS sequence"/>
</dbReference>
<evidence type="ECO:0000313" key="3">
    <source>
        <dbReference type="EMBL" id="KAJ9535086.1"/>
    </source>
</evidence>
<protein>
    <recommendedName>
        <fullName evidence="2">Integrase catalytic domain-containing protein</fullName>
    </recommendedName>
</protein>
<dbReference type="Gene3D" id="3.30.420.10">
    <property type="entry name" value="Ribonuclease H-like superfamily/Ribonuclease H"/>
    <property type="match status" value="1"/>
</dbReference>
<dbReference type="PANTHER" id="PTHR47481">
    <property type="match status" value="1"/>
</dbReference>
<feature type="compositionally biased region" description="Polar residues" evidence="1">
    <location>
        <begin position="199"/>
        <end position="221"/>
    </location>
</feature>
<dbReference type="GO" id="GO:0015074">
    <property type="term" value="P:DNA integration"/>
    <property type="evidence" value="ECO:0007669"/>
    <property type="project" value="InterPro"/>
</dbReference>
<dbReference type="PROSITE" id="PS50994">
    <property type="entry name" value="INTEGRASE"/>
    <property type="match status" value="1"/>
</dbReference>
<organism evidence="3 4">
    <name type="scientific">Centaurea solstitialis</name>
    <name type="common">yellow star-thistle</name>
    <dbReference type="NCBI Taxonomy" id="347529"/>
    <lineage>
        <taxon>Eukaryota</taxon>
        <taxon>Viridiplantae</taxon>
        <taxon>Streptophyta</taxon>
        <taxon>Embryophyta</taxon>
        <taxon>Tracheophyta</taxon>
        <taxon>Spermatophyta</taxon>
        <taxon>Magnoliopsida</taxon>
        <taxon>eudicotyledons</taxon>
        <taxon>Gunneridae</taxon>
        <taxon>Pentapetalae</taxon>
        <taxon>asterids</taxon>
        <taxon>campanulids</taxon>
        <taxon>Asterales</taxon>
        <taxon>Asteraceae</taxon>
        <taxon>Carduoideae</taxon>
        <taxon>Cardueae</taxon>
        <taxon>Centaureinae</taxon>
        <taxon>Centaurea</taxon>
    </lineage>
</organism>
<dbReference type="Pfam" id="PF13976">
    <property type="entry name" value="gag_pre-integrs"/>
    <property type="match status" value="1"/>
</dbReference>
<dbReference type="InterPro" id="IPR012337">
    <property type="entry name" value="RNaseH-like_sf"/>
</dbReference>
<feature type="compositionally biased region" description="Low complexity" evidence="1">
    <location>
        <begin position="222"/>
        <end position="238"/>
    </location>
</feature>
<name>A0AA38W4P5_9ASTR</name>
<dbReference type="InterPro" id="IPR025724">
    <property type="entry name" value="GAG-pre-integrase_dom"/>
</dbReference>
<dbReference type="InterPro" id="IPR036397">
    <property type="entry name" value="RNaseH_sf"/>
</dbReference>
<accession>A0AA38W4P5</accession>
<proteinExistence type="predicted"/>
<feature type="region of interest" description="Disordered" evidence="1">
    <location>
        <begin position="199"/>
        <end position="301"/>
    </location>
</feature>
<dbReference type="GO" id="GO:0003676">
    <property type="term" value="F:nucleic acid binding"/>
    <property type="evidence" value="ECO:0007669"/>
    <property type="project" value="InterPro"/>
</dbReference>
<feature type="domain" description="Integrase catalytic" evidence="2">
    <location>
        <begin position="565"/>
        <end position="671"/>
    </location>
</feature>
<dbReference type="InterPro" id="IPR057670">
    <property type="entry name" value="SH3_retrovirus"/>
</dbReference>
<comment type="caution">
    <text evidence="3">The sequence shown here is derived from an EMBL/GenBank/DDBJ whole genome shotgun (WGS) entry which is preliminary data.</text>
</comment>
<gene>
    <name evidence="3" type="ORF">OSB04_un001838</name>
</gene>
<evidence type="ECO:0000256" key="1">
    <source>
        <dbReference type="SAM" id="MobiDB-lite"/>
    </source>
</evidence>
<dbReference type="EMBL" id="JARYMX010000807">
    <property type="protein sequence ID" value="KAJ9535086.1"/>
    <property type="molecule type" value="Genomic_DNA"/>
</dbReference>